<dbReference type="Proteomes" id="UP000254589">
    <property type="component" value="Unassembled WGS sequence"/>
</dbReference>
<comment type="caution">
    <text evidence="1">The sequence shown here is derived from an EMBL/GenBank/DDBJ whole genome shotgun (WGS) entry which is preliminary data.</text>
</comment>
<protein>
    <submittedName>
        <fullName evidence="1">Uncharacterized protein</fullName>
    </submittedName>
</protein>
<reference evidence="1 2" key="1">
    <citation type="submission" date="2018-06" db="EMBL/GenBank/DDBJ databases">
        <authorList>
            <consortium name="Pathogen Informatics"/>
            <person name="Doyle S."/>
        </authorList>
    </citation>
    <scope>NUCLEOTIDE SEQUENCE [LARGE SCALE GENOMIC DNA]</scope>
    <source>
        <strain evidence="1 2">NCTC13159</strain>
    </source>
</reference>
<dbReference type="EMBL" id="UGSJ01000001">
    <property type="protein sequence ID" value="SUA92012.1"/>
    <property type="molecule type" value="Genomic_DNA"/>
</dbReference>
<dbReference type="AlphaFoldDB" id="A0AAJ4ZEM8"/>
<organism evidence="1 2">
    <name type="scientific">Pandoraea pulmonicola</name>
    <dbReference type="NCBI Taxonomy" id="93221"/>
    <lineage>
        <taxon>Bacteria</taxon>
        <taxon>Pseudomonadati</taxon>
        <taxon>Pseudomonadota</taxon>
        <taxon>Betaproteobacteria</taxon>
        <taxon>Burkholderiales</taxon>
        <taxon>Burkholderiaceae</taxon>
        <taxon>Pandoraea</taxon>
    </lineage>
</organism>
<sequence length="193" mass="20217">MVGGQSSAAYSAHTCPQSGAECSPGFRGGVGVGPAWAGNRGPIPELFVRAHLARGSVFVDPTSTAYRAHTCPQWRAECSPGFRGGVGIGSTWAGNRGPIPELLVRAPLAWGSVFVDPKSMTYRASLRPAVPVGWFVGRRGATVAGPNSTTCCIFSACPEAPVESGPRLHNVLAPSPRSMACRMARRPYPQIAN</sequence>
<name>A0AAJ4ZEM8_PANPU</name>
<evidence type="ECO:0000313" key="1">
    <source>
        <dbReference type="EMBL" id="SUA92012.1"/>
    </source>
</evidence>
<gene>
    <name evidence="1" type="ORF">NCTC13159_03533</name>
</gene>
<proteinExistence type="predicted"/>
<accession>A0AAJ4ZEM8</accession>
<evidence type="ECO:0000313" key="2">
    <source>
        <dbReference type="Proteomes" id="UP000254589"/>
    </source>
</evidence>